<dbReference type="PANTHER" id="PTHR43161:SF9">
    <property type="entry name" value="SORBITOL DEHYDROGENASE"/>
    <property type="match status" value="1"/>
</dbReference>
<dbReference type="Pfam" id="PF00107">
    <property type="entry name" value="ADH_zinc_N"/>
    <property type="match status" value="1"/>
</dbReference>
<comment type="similarity">
    <text evidence="2 6">Belongs to the zinc-containing alcohol dehydrogenase family.</text>
</comment>
<accession>A0A0U3QNZ6</accession>
<dbReference type="InterPro" id="IPR013154">
    <property type="entry name" value="ADH-like_N"/>
</dbReference>
<dbReference type="InterPro" id="IPR013149">
    <property type="entry name" value="ADH-like_C"/>
</dbReference>
<sequence length="353" mass="37373">MTTPTAQSTTLAPAELPATMRASVLKRQGDMVMETLPLPQPDADQVLVQVAAVGVCGSDVHYYEHGRIGDYVVDHPLILGHELSGRIAAVGSAVDPARIGNRVAVEPQRPCRTCKQCKAGRYNLCPDIEFYATPPIDGAFAEYVTIQSDFAYDIPDSVSDEAAALIEPLSVGLWACERAEIKPGSRVLIAGAGPIGIIAAQAARAFGATEIYITDIAEDRLAFALEHGATHALNAKTDSVEGLDVDAFIDASGAPQAVRSGIKAVGPAGRVILVGLGADDVELPVSYIQNREIWLSGVFRYTNTWPLAIQLIADGKVDLDILVTGKFTLAESEEALKAGKQAGQLKAVVYPGR</sequence>
<dbReference type="InterPro" id="IPR045306">
    <property type="entry name" value="SDH-like"/>
</dbReference>
<name>A0A0U3QNZ6_9MICC</name>
<dbReference type="InterPro" id="IPR036291">
    <property type="entry name" value="NAD(P)-bd_dom_sf"/>
</dbReference>
<dbReference type="Pfam" id="PF08240">
    <property type="entry name" value="ADH_N"/>
    <property type="match status" value="1"/>
</dbReference>
<comment type="cofactor">
    <cofactor evidence="1 6">
        <name>Zn(2+)</name>
        <dbReference type="ChEBI" id="CHEBI:29105"/>
    </cofactor>
</comment>
<dbReference type="InterPro" id="IPR002328">
    <property type="entry name" value="ADH_Zn_CS"/>
</dbReference>
<evidence type="ECO:0000256" key="6">
    <source>
        <dbReference type="RuleBase" id="RU361277"/>
    </source>
</evidence>
<evidence type="ECO:0000256" key="5">
    <source>
        <dbReference type="ARBA" id="ARBA00023002"/>
    </source>
</evidence>
<dbReference type="AlphaFoldDB" id="A0A0U3QNZ6"/>
<dbReference type="Gene3D" id="3.40.50.720">
    <property type="entry name" value="NAD(P)-binding Rossmann-like Domain"/>
    <property type="match status" value="1"/>
</dbReference>
<dbReference type="CDD" id="cd05285">
    <property type="entry name" value="sorbitol_DH"/>
    <property type="match status" value="1"/>
</dbReference>
<keyword evidence="3 6" id="KW-0479">Metal-binding</keyword>
<dbReference type="RefSeq" id="WP_058931176.1">
    <property type="nucleotide sequence ID" value="NZ_CP013747.1"/>
</dbReference>
<evidence type="ECO:0000256" key="1">
    <source>
        <dbReference type="ARBA" id="ARBA00001947"/>
    </source>
</evidence>
<dbReference type="SUPFAM" id="SSF51735">
    <property type="entry name" value="NAD(P)-binding Rossmann-fold domains"/>
    <property type="match status" value="1"/>
</dbReference>
<reference evidence="8 9" key="1">
    <citation type="submission" date="2015-12" db="EMBL/GenBank/DDBJ databases">
        <authorList>
            <person name="Shamseldin A."/>
            <person name="Moawad H."/>
            <person name="Abd El-Rahim W.M."/>
            <person name="Sadowsky M.J."/>
        </authorList>
    </citation>
    <scope>NUCLEOTIDE SEQUENCE [LARGE SCALE GENOMIC DNA]</scope>
    <source>
        <strain evidence="8 9">Ar51</strain>
    </source>
</reference>
<evidence type="ECO:0000313" key="9">
    <source>
        <dbReference type="Proteomes" id="UP000065151"/>
    </source>
</evidence>
<dbReference type="Proteomes" id="UP000065151">
    <property type="component" value="Chromosome"/>
</dbReference>
<dbReference type="SUPFAM" id="SSF50129">
    <property type="entry name" value="GroES-like"/>
    <property type="match status" value="1"/>
</dbReference>
<protein>
    <submittedName>
        <fullName evidence="8">Sorbitol dehydrogenase</fullName>
    </submittedName>
</protein>
<evidence type="ECO:0000256" key="4">
    <source>
        <dbReference type="ARBA" id="ARBA00022833"/>
    </source>
</evidence>
<organism evidence="8">
    <name type="scientific">Pseudarthrobacter sulfonivorans</name>
    <dbReference type="NCBI Taxonomy" id="121292"/>
    <lineage>
        <taxon>Bacteria</taxon>
        <taxon>Bacillati</taxon>
        <taxon>Actinomycetota</taxon>
        <taxon>Actinomycetes</taxon>
        <taxon>Micrococcales</taxon>
        <taxon>Micrococcaceae</taxon>
        <taxon>Pseudarthrobacter</taxon>
    </lineage>
</organism>
<keyword evidence="5" id="KW-0560">Oxidoreductase</keyword>
<dbReference type="InterPro" id="IPR011032">
    <property type="entry name" value="GroES-like_sf"/>
</dbReference>
<dbReference type="InterPro" id="IPR020843">
    <property type="entry name" value="ER"/>
</dbReference>
<gene>
    <name evidence="8" type="ORF">AU252_13535</name>
</gene>
<dbReference type="GO" id="GO:0016616">
    <property type="term" value="F:oxidoreductase activity, acting on the CH-OH group of donors, NAD or NADP as acceptor"/>
    <property type="evidence" value="ECO:0007669"/>
    <property type="project" value="InterPro"/>
</dbReference>
<keyword evidence="4 6" id="KW-0862">Zinc</keyword>
<proteinExistence type="inferred from homology"/>
<evidence type="ECO:0000256" key="2">
    <source>
        <dbReference type="ARBA" id="ARBA00008072"/>
    </source>
</evidence>
<evidence type="ECO:0000259" key="7">
    <source>
        <dbReference type="SMART" id="SM00829"/>
    </source>
</evidence>
<dbReference type="Gene3D" id="3.90.180.10">
    <property type="entry name" value="Medium-chain alcohol dehydrogenases, catalytic domain"/>
    <property type="match status" value="1"/>
</dbReference>
<dbReference type="SMART" id="SM00829">
    <property type="entry name" value="PKS_ER"/>
    <property type="match status" value="1"/>
</dbReference>
<evidence type="ECO:0000256" key="3">
    <source>
        <dbReference type="ARBA" id="ARBA00022723"/>
    </source>
</evidence>
<dbReference type="PANTHER" id="PTHR43161">
    <property type="entry name" value="SORBITOL DEHYDROGENASE"/>
    <property type="match status" value="1"/>
</dbReference>
<dbReference type="STRING" id="121292.AU252_13535"/>
<dbReference type="GO" id="GO:0008270">
    <property type="term" value="F:zinc ion binding"/>
    <property type="evidence" value="ECO:0007669"/>
    <property type="project" value="InterPro"/>
</dbReference>
<dbReference type="KEGG" id="psul:AU252_13535"/>
<feature type="domain" description="Enoyl reductase (ER)" evidence="7">
    <location>
        <begin position="29"/>
        <end position="349"/>
    </location>
</feature>
<evidence type="ECO:0000313" key="8">
    <source>
        <dbReference type="EMBL" id="ALV42052.1"/>
    </source>
</evidence>
<dbReference type="PROSITE" id="PS00059">
    <property type="entry name" value="ADH_ZINC"/>
    <property type="match status" value="1"/>
</dbReference>
<dbReference type="EMBL" id="CP013747">
    <property type="protein sequence ID" value="ALV42052.1"/>
    <property type="molecule type" value="Genomic_DNA"/>
</dbReference>